<keyword evidence="2" id="KW-1185">Reference proteome</keyword>
<dbReference type="RefSeq" id="WP_092685149.1">
    <property type="nucleotide sequence ID" value="NZ_FODT01000008.1"/>
</dbReference>
<sequence length="147" mass="15575">MAVEFDHFYKAIGHQGAGRINLETDTFKAVLTNTALNLATNEVLADITQIANGNGYATGGVTLTSVVWSDPTADGKWRFTSAQFKWIASGGAIGPFRYIVIYSDTSASDKVVGRFDFGSAITIPDGSEFGITPGTDGIFRTGKGTLV</sequence>
<evidence type="ECO:0000313" key="2">
    <source>
        <dbReference type="Proteomes" id="UP000199615"/>
    </source>
</evidence>
<organism evidence="1 2">
    <name type="scientific">Rhodopseudomonas pseudopalustris</name>
    <dbReference type="NCBI Taxonomy" id="1513892"/>
    <lineage>
        <taxon>Bacteria</taxon>
        <taxon>Pseudomonadati</taxon>
        <taxon>Pseudomonadota</taxon>
        <taxon>Alphaproteobacteria</taxon>
        <taxon>Hyphomicrobiales</taxon>
        <taxon>Nitrobacteraceae</taxon>
        <taxon>Rhodopseudomonas</taxon>
    </lineage>
</organism>
<reference evidence="2" key="1">
    <citation type="submission" date="2016-10" db="EMBL/GenBank/DDBJ databases">
        <authorList>
            <person name="Varghese N."/>
            <person name="Submissions S."/>
        </authorList>
    </citation>
    <scope>NUCLEOTIDE SEQUENCE [LARGE SCALE GENOMIC DNA]</scope>
    <source>
        <strain evidence="2">DSM 123</strain>
    </source>
</reference>
<dbReference type="EMBL" id="FODT01000008">
    <property type="protein sequence ID" value="SEP11474.1"/>
    <property type="molecule type" value="Genomic_DNA"/>
</dbReference>
<name>A0A1H8V897_9BRAD</name>
<evidence type="ECO:0000313" key="1">
    <source>
        <dbReference type="EMBL" id="SEP11474.1"/>
    </source>
</evidence>
<dbReference type="OrthoDB" id="8100555at2"/>
<dbReference type="Proteomes" id="UP000199615">
    <property type="component" value="Unassembled WGS sequence"/>
</dbReference>
<accession>A0A1H8V897</accession>
<dbReference type="AlphaFoldDB" id="A0A1H8V897"/>
<proteinExistence type="predicted"/>
<protein>
    <submittedName>
        <fullName evidence="1">Uncharacterized protein</fullName>
    </submittedName>
</protein>
<gene>
    <name evidence="1" type="ORF">SAMN05444123_108107</name>
</gene>